<dbReference type="CDD" id="cd00200">
    <property type="entry name" value="WD40"/>
    <property type="match status" value="1"/>
</dbReference>
<dbReference type="PANTHER" id="PTHR19849:SF0">
    <property type="entry name" value="PHOSPHOLIPASE A-2-ACTIVATING PROTEIN"/>
    <property type="match status" value="1"/>
</dbReference>
<accession>A0A6U0YXN7</accession>
<proteinExistence type="predicted"/>
<dbReference type="SMART" id="SM00320">
    <property type="entry name" value="WD40"/>
    <property type="match status" value="7"/>
</dbReference>
<dbReference type="Pfam" id="PF00400">
    <property type="entry name" value="WD40"/>
    <property type="match status" value="6"/>
</dbReference>
<dbReference type="EMBL" id="HBFM01031565">
    <property type="protein sequence ID" value="CAD8790275.1"/>
    <property type="molecule type" value="Transcribed_RNA"/>
</dbReference>
<dbReference type="GO" id="GO:0005634">
    <property type="term" value="C:nucleus"/>
    <property type="evidence" value="ECO:0007669"/>
    <property type="project" value="TreeGrafter"/>
</dbReference>
<dbReference type="GO" id="GO:0010992">
    <property type="term" value="P:ubiquitin recycling"/>
    <property type="evidence" value="ECO:0007669"/>
    <property type="project" value="TreeGrafter"/>
</dbReference>
<dbReference type="PANTHER" id="PTHR19849">
    <property type="entry name" value="PHOSPHOLIPASE A-2-ACTIVATING PROTEIN"/>
    <property type="match status" value="1"/>
</dbReference>
<feature type="compositionally biased region" description="Gly residues" evidence="5">
    <location>
        <begin position="500"/>
        <end position="523"/>
    </location>
</feature>
<dbReference type="AlphaFoldDB" id="A0A6U0YXN7"/>
<evidence type="ECO:0000313" key="7">
    <source>
        <dbReference type="EMBL" id="CAD8790275.1"/>
    </source>
</evidence>
<dbReference type="SUPFAM" id="SSF50978">
    <property type="entry name" value="WD40 repeat-like"/>
    <property type="match status" value="1"/>
</dbReference>
<keyword evidence="1" id="KW-0963">Cytoplasm</keyword>
<evidence type="ECO:0000313" key="6">
    <source>
        <dbReference type="EMBL" id="CAD8790273.1"/>
    </source>
</evidence>
<reference evidence="6" key="1">
    <citation type="submission" date="2021-01" db="EMBL/GenBank/DDBJ databases">
        <authorList>
            <person name="Corre E."/>
            <person name="Pelletier E."/>
            <person name="Niang G."/>
            <person name="Scheremetjew M."/>
            <person name="Finn R."/>
            <person name="Kale V."/>
            <person name="Holt S."/>
            <person name="Cochrane G."/>
            <person name="Meng A."/>
            <person name="Brown T."/>
            <person name="Cohen L."/>
        </authorList>
    </citation>
    <scope>NUCLEOTIDE SEQUENCE</scope>
    <source>
        <strain evidence="6">SAG 63-3</strain>
    </source>
</reference>
<protein>
    <submittedName>
        <fullName evidence="6">Uncharacterized protein</fullName>
    </submittedName>
</protein>
<feature type="repeat" description="WD" evidence="4">
    <location>
        <begin position="12"/>
        <end position="51"/>
    </location>
</feature>
<dbReference type="EMBL" id="HBFM01031564">
    <property type="protein sequence ID" value="CAD8790273.1"/>
    <property type="molecule type" value="Transcribed_RNA"/>
</dbReference>
<keyword evidence="2 4" id="KW-0853">WD repeat</keyword>
<evidence type="ECO:0000256" key="1">
    <source>
        <dbReference type="ARBA" id="ARBA00022490"/>
    </source>
</evidence>
<keyword evidence="3" id="KW-0677">Repeat</keyword>
<dbReference type="Gene3D" id="2.130.10.10">
    <property type="entry name" value="YVTN repeat-like/Quinoprotein amine dehydrogenase"/>
    <property type="match status" value="3"/>
</dbReference>
<dbReference type="InterPro" id="IPR015943">
    <property type="entry name" value="WD40/YVTN_repeat-like_dom_sf"/>
</dbReference>
<evidence type="ECO:0000256" key="2">
    <source>
        <dbReference type="ARBA" id="ARBA00022574"/>
    </source>
</evidence>
<organism evidence="6">
    <name type="scientific">Polytomella parva</name>
    <dbReference type="NCBI Taxonomy" id="51329"/>
    <lineage>
        <taxon>Eukaryota</taxon>
        <taxon>Viridiplantae</taxon>
        <taxon>Chlorophyta</taxon>
        <taxon>core chlorophytes</taxon>
        <taxon>Chlorophyceae</taxon>
        <taxon>CS clade</taxon>
        <taxon>Chlamydomonadales</taxon>
        <taxon>Chlamydomonadaceae</taxon>
        <taxon>Polytomella</taxon>
    </lineage>
</organism>
<dbReference type="InterPro" id="IPR001680">
    <property type="entry name" value="WD40_rpt"/>
</dbReference>
<dbReference type="GO" id="GO:0043130">
    <property type="term" value="F:ubiquitin binding"/>
    <property type="evidence" value="ECO:0007669"/>
    <property type="project" value="TreeGrafter"/>
</dbReference>
<feature type="repeat" description="WD" evidence="4">
    <location>
        <begin position="147"/>
        <end position="177"/>
    </location>
</feature>
<dbReference type="GO" id="GO:0005737">
    <property type="term" value="C:cytoplasm"/>
    <property type="evidence" value="ECO:0007669"/>
    <property type="project" value="TreeGrafter"/>
</dbReference>
<evidence type="ECO:0000256" key="5">
    <source>
        <dbReference type="SAM" id="MobiDB-lite"/>
    </source>
</evidence>
<evidence type="ECO:0000256" key="4">
    <source>
        <dbReference type="PROSITE-ProRule" id="PRU00221"/>
    </source>
</evidence>
<sequence length="534" mass="55385">MQKNEYKLSSELRGHTEDVRTVLTSPLGIFSSSRDKSIKLWSPSTDSLSFQDDLTFVGHRDYVGPLLYLKPSQPTTAPCSSLSFIASPSSSTALPPASSPYDASDVFSTDFLDSANDVAPGGLLVSGSRDKRLLVWSASSAEQLLELEGHTEQVTCLCVLPSGAVVSGSLDGTLMVWRGSNRIATLKGHKGPVLSLISLEPDSADQAPVIVSGGGDRSLRWWSYKNGNEGALECVRVIEGAHDDSVRCLAVLPGECGFVSGGHDSFCRTWSNDGVPGPLLIGHTALVFGIAAAKTQQVDGSDGEDRNGGDKKRGAMVVVASCSDDNSCRIWNSSTGKCLQTLPHPGAVWSAAFLPARPSDSSVPAPPDLVTACADGVVRVWSYDPSRQACPSALAAYDTFLAEWQSSRSYSDPQQSGGAAGAAADVAGGCGSGSQAMEPSVSLPPGIKVEDPAALEQPGRRDGEQKFIRPSQGGGAIDVYVWGGGESGWERIGQVVEGPSGRGGGGGGGGGGGEGGRGSGRGPLQGQSRWRGEC</sequence>
<feature type="region of interest" description="Disordered" evidence="5">
    <location>
        <begin position="409"/>
        <end position="449"/>
    </location>
</feature>
<name>A0A6U0YXN7_9CHLO</name>
<dbReference type="GO" id="GO:0043161">
    <property type="term" value="P:proteasome-mediated ubiquitin-dependent protein catabolic process"/>
    <property type="evidence" value="ECO:0007669"/>
    <property type="project" value="TreeGrafter"/>
</dbReference>
<gene>
    <name evidence="6" type="ORF">PPAR00522_LOCUS20625</name>
    <name evidence="7" type="ORF">PPAR00522_LOCUS20626</name>
</gene>
<dbReference type="PROSITE" id="PS50082">
    <property type="entry name" value="WD_REPEATS_2"/>
    <property type="match status" value="2"/>
</dbReference>
<feature type="region of interest" description="Disordered" evidence="5">
    <location>
        <begin position="491"/>
        <end position="534"/>
    </location>
</feature>
<dbReference type="InterPro" id="IPR036322">
    <property type="entry name" value="WD40_repeat_dom_sf"/>
</dbReference>
<evidence type="ECO:0000256" key="3">
    <source>
        <dbReference type="ARBA" id="ARBA00022737"/>
    </source>
</evidence>
<dbReference type="PROSITE" id="PS50294">
    <property type="entry name" value="WD_REPEATS_REGION"/>
    <property type="match status" value="1"/>
</dbReference>